<feature type="compositionally biased region" description="Basic and acidic residues" evidence="1">
    <location>
        <begin position="1"/>
        <end position="15"/>
    </location>
</feature>
<name>A0AAU9UIR6_EUPED</name>
<gene>
    <name evidence="2" type="ORF">EEDITHA_LOCUS14084</name>
</gene>
<keyword evidence="3" id="KW-1185">Reference proteome</keyword>
<comment type="caution">
    <text evidence="2">The sequence shown here is derived from an EMBL/GenBank/DDBJ whole genome shotgun (WGS) entry which is preliminary data.</text>
</comment>
<evidence type="ECO:0000313" key="2">
    <source>
        <dbReference type="EMBL" id="CAH2099042.1"/>
    </source>
</evidence>
<dbReference type="Proteomes" id="UP001153954">
    <property type="component" value="Unassembled WGS sequence"/>
</dbReference>
<dbReference type="EMBL" id="CAKOGL010000021">
    <property type="protein sequence ID" value="CAH2099042.1"/>
    <property type="molecule type" value="Genomic_DNA"/>
</dbReference>
<accession>A0AAU9UIR6</accession>
<dbReference type="AlphaFoldDB" id="A0AAU9UIR6"/>
<proteinExistence type="predicted"/>
<organism evidence="2 3">
    <name type="scientific">Euphydryas editha</name>
    <name type="common">Edith's checkerspot</name>
    <dbReference type="NCBI Taxonomy" id="104508"/>
    <lineage>
        <taxon>Eukaryota</taxon>
        <taxon>Metazoa</taxon>
        <taxon>Ecdysozoa</taxon>
        <taxon>Arthropoda</taxon>
        <taxon>Hexapoda</taxon>
        <taxon>Insecta</taxon>
        <taxon>Pterygota</taxon>
        <taxon>Neoptera</taxon>
        <taxon>Endopterygota</taxon>
        <taxon>Lepidoptera</taxon>
        <taxon>Glossata</taxon>
        <taxon>Ditrysia</taxon>
        <taxon>Papilionoidea</taxon>
        <taxon>Nymphalidae</taxon>
        <taxon>Nymphalinae</taxon>
        <taxon>Euphydryas</taxon>
    </lineage>
</organism>
<feature type="compositionally biased region" description="Polar residues" evidence="1">
    <location>
        <begin position="63"/>
        <end position="81"/>
    </location>
</feature>
<feature type="region of interest" description="Disordered" evidence="1">
    <location>
        <begin position="1"/>
        <end position="41"/>
    </location>
</feature>
<protein>
    <submittedName>
        <fullName evidence="2">Uncharacterized protein</fullName>
    </submittedName>
</protein>
<feature type="region of interest" description="Disordered" evidence="1">
    <location>
        <begin position="55"/>
        <end position="94"/>
    </location>
</feature>
<evidence type="ECO:0000313" key="3">
    <source>
        <dbReference type="Proteomes" id="UP001153954"/>
    </source>
</evidence>
<evidence type="ECO:0000256" key="1">
    <source>
        <dbReference type="SAM" id="MobiDB-lite"/>
    </source>
</evidence>
<reference evidence="2" key="1">
    <citation type="submission" date="2022-03" db="EMBL/GenBank/DDBJ databases">
        <authorList>
            <person name="Tunstrom K."/>
        </authorList>
    </citation>
    <scope>NUCLEOTIDE SEQUENCE</scope>
</reference>
<feature type="compositionally biased region" description="Basic and acidic residues" evidence="1">
    <location>
        <begin position="82"/>
        <end position="94"/>
    </location>
</feature>
<sequence>MIEKFRTEINKESKENFGNTRRLTVESPFRIEDEDSSHDVDRRLTDLESLIRRLQNEIDDMSNDSGGSSTNDRTRKSSQSIHDNKPRDDKKDSQIYHLNVEDMAKTYGHCNNLCDKKSEECSSNAQLYETFAAIRRNFSLLWDDGKEFDDKVLVKKEDKF</sequence>